<sequence>MPRHSLVPNRLVPESPRCQHSNSTFYALLASVTTKLQAAIHVLESSRCQHSNVAFHIFLASVATELQAAIEMLFNGKFLVILKTDISTPRDWLMPIRYVPESPQYQHSNVTSYILLASVPAELQAAIKIFFTGNFLQILKTDISTPRDSLIPIRYVPESPRCQYSNVTCHILLASVSAELQATIEMIFMGEVLLILKTDISMSGHSFMLFIFVSESR</sequence>
<dbReference type="Proteomes" id="UP000276215">
    <property type="component" value="Unassembled WGS sequence"/>
</dbReference>
<gene>
    <name evidence="1" type="ORF">L873DRAFT_1787478</name>
</gene>
<dbReference type="AlphaFoldDB" id="A0A3N4KA02"/>
<accession>A0A3N4KA02</accession>
<protein>
    <submittedName>
        <fullName evidence="1">Uncharacterized protein</fullName>
    </submittedName>
</protein>
<evidence type="ECO:0000313" key="1">
    <source>
        <dbReference type="EMBL" id="RPB02795.1"/>
    </source>
</evidence>
<name>A0A3N4KA02_9PEZI</name>
<evidence type="ECO:0000313" key="2">
    <source>
        <dbReference type="Proteomes" id="UP000276215"/>
    </source>
</evidence>
<keyword evidence="2" id="KW-1185">Reference proteome</keyword>
<dbReference type="EMBL" id="ML120366">
    <property type="protein sequence ID" value="RPB02795.1"/>
    <property type="molecule type" value="Genomic_DNA"/>
</dbReference>
<organism evidence="1 2">
    <name type="scientific">Choiromyces venosus 120613-1</name>
    <dbReference type="NCBI Taxonomy" id="1336337"/>
    <lineage>
        <taxon>Eukaryota</taxon>
        <taxon>Fungi</taxon>
        <taxon>Dikarya</taxon>
        <taxon>Ascomycota</taxon>
        <taxon>Pezizomycotina</taxon>
        <taxon>Pezizomycetes</taxon>
        <taxon>Pezizales</taxon>
        <taxon>Tuberaceae</taxon>
        <taxon>Choiromyces</taxon>
    </lineage>
</organism>
<reference evidence="1 2" key="1">
    <citation type="journal article" date="2018" name="Nat. Ecol. Evol.">
        <title>Pezizomycetes genomes reveal the molecular basis of ectomycorrhizal truffle lifestyle.</title>
        <authorList>
            <person name="Murat C."/>
            <person name="Payen T."/>
            <person name="Noel B."/>
            <person name="Kuo A."/>
            <person name="Morin E."/>
            <person name="Chen J."/>
            <person name="Kohler A."/>
            <person name="Krizsan K."/>
            <person name="Balestrini R."/>
            <person name="Da Silva C."/>
            <person name="Montanini B."/>
            <person name="Hainaut M."/>
            <person name="Levati E."/>
            <person name="Barry K.W."/>
            <person name="Belfiori B."/>
            <person name="Cichocki N."/>
            <person name="Clum A."/>
            <person name="Dockter R.B."/>
            <person name="Fauchery L."/>
            <person name="Guy J."/>
            <person name="Iotti M."/>
            <person name="Le Tacon F."/>
            <person name="Lindquist E.A."/>
            <person name="Lipzen A."/>
            <person name="Malagnac F."/>
            <person name="Mello A."/>
            <person name="Molinier V."/>
            <person name="Miyauchi S."/>
            <person name="Poulain J."/>
            <person name="Riccioni C."/>
            <person name="Rubini A."/>
            <person name="Sitrit Y."/>
            <person name="Splivallo R."/>
            <person name="Traeger S."/>
            <person name="Wang M."/>
            <person name="Zifcakova L."/>
            <person name="Wipf D."/>
            <person name="Zambonelli A."/>
            <person name="Paolocci F."/>
            <person name="Nowrousian M."/>
            <person name="Ottonello S."/>
            <person name="Baldrian P."/>
            <person name="Spatafora J.W."/>
            <person name="Henrissat B."/>
            <person name="Nagy L.G."/>
            <person name="Aury J.M."/>
            <person name="Wincker P."/>
            <person name="Grigoriev I.V."/>
            <person name="Bonfante P."/>
            <person name="Martin F.M."/>
        </authorList>
    </citation>
    <scope>NUCLEOTIDE SEQUENCE [LARGE SCALE GENOMIC DNA]</scope>
    <source>
        <strain evidence="1 2">120613-1</strain>
    </source>
</reference>
<proteinExistence type="predicted"/>